<gene>
    <name evidence="6" type="ORF">RM573_03755</name>
</gene>
<dbReference type="InterPro" id="IPR036390">
    <property type="entry name" value="WH_DNA-bd_sf"/>
</dbReference>
<sequence>MASNTNLFDGIVIFTQVVNCRGFSAAAEKTGHSSSYISKEINKLEARLGVRLLNRTTRSISLTSEGEVYYQQCQQMVNDAEQALGELDQSQETIKGVLKISCPVSFGLNYLQPVLSKFLQHYPLMSLDIDFNDRQVDVVLDGFDLVIRATQQLEESSLICRKIFQSKGVTVASAEYLKKYGRPTNPSQLSEHNCLCYSNLRLPHKWVYRTLNDKMIVVDVKSKLLCNSAQLELKMALDGHGIVRLPEFALEDTLKNNQLEVLFSDYQEPAIDVFVVYPSRKYLSPKIRCFIDFIVNELPNESL</sequence>
<dbReference type="PROSITE" id="PS50931">
    <property type="entry name" value="HTH_LYSR"/>
    <property type="match status" value="1"/>
</dbReference>
<evidence type="ECO:0000259" key="5">
    <source>
        <dbReference type="PROSITE" id="PS50931"/>
    </source>
</evidence>
<dbReference type="Pfam" id="PF00126">
    <property type="entry name" value="HTH_1"/>
    <property type="match status" value="1"/>
</dbReference>
<accession>A0ABU2ZXN3</accession>
<comment type="caution">
    <text evidence="6">The sequence shown here is derived from an EMBL/GenBank/DDBJ whole genome shotgun (WGS) entry which is preliminary data.</text>
</comment>
<dbReference type="Proteomes" id="UP001266357">
    <property type="component" value="Unassembled WGS sequence"/>
</dbReference>
<comment type="similarity">
    <text evidence="1">Belongs to the LysR transcriptional regulatory family.</text>
</comment>
<keyword evidence="3" id="KW-0238">DNA-binding</keyword>
<dbReference type="Gene3D" id="3.40.190.290">
    <property type="match status" value="1"/>
</dbReference>
<protein>
    <submittedName>
        <fullName evidence="6">LysR family transcriptional regulator</fullName>
    </submittedName>
</protein>
<dbReference type="Pfam" id="PF03466">
    <property type="entry name" value="LysR_substrate"/>
    <property type="match status" value="1"/>
</dbReference>
<feature type="domain" description="HTH lysR-type" evidence="5">
    <location>
        <begin position="6"/>
        <end position="63"/>
    </location>
</feature>
<dbReference type="EMBL" id="JAVRIF010000002">
    <property type="protein sequence ID" value="MDT0602696.1"/>
    <property type="molecule type" value="Genomic_DNA"/>
</dbReference>
<dbReference type="InterPro" id="IPR036388">
    <property type="entry name" value="WH-like_DNA-bd_sf"/>
</dbReference>
<dbReference type="InterPro" id="IPR000847">
    <property type="entry name" value="LysR_HTH_N"/>
</dbReference>
<dbReference type="InterPro" id="IPR005119">
    <property type="entry name" value="LysR_subst-bd"/>
</dbReference>
<dbReference type="InterPro" id="IPR058163">
    <property type="entry name" value="LysR-type_TF_proteobact-type"/>
</dbReference>
<evidence type="ECO:0000256" key="1">
    <source>
        <dbReference type="ARBA" id="ARBA00009437"/>
    </source>
</evidence>
<keyword evidence="7" id="KW-1185">Reference proteome</keyword>
<keyword evidence="4" id="KW-0804">Transcription</keyword>
<proteinExistence type="inferred from homology"/>
<dbReference type="CDD" id="cd08422">
    <property type="entry name" value="PBP2_CrgA_like"/>
    <property type="match status" value="1"/>
</dbReference>
<evidence type="ECO:0000313" key="6">
    <source>
        <dbReference type="EMBL" id="MDT0602696.1"/>
    </source>
</evidence>
<evidence type="ECO:0000313" key="7">
    <source>
        <dbReference type="Proteomes" id="UP001266357"/>
    </source>
</evidence>
<dbReference type="RefSeq" id="WP_311577493.1">
    <property type="nucleotide sequence ID" value="NZ_JAVRIF010000002.1"/>
</dbReference>
<dbReference type="SUPFAM" id="SSF46785">
    <property type="entry name" value="Winged helix' DNA-binding domain"/>
    <property type="match status" value="1"/>
</dbReference>
<dbReference type="SUPFAM" id="SSF53850">
    <property type="entry name" value="Periplasmic binding protein-like II"/>
    <property type="match status" value="1"/>
</dbReference>
<dbReference type="Gene3D" id="1.10.10.10">
    <property type="entry name" value="Winged helix-like DNA-binding domain superfamily/Winged helix DNA-binding domain"/>
    <property type="match status" value="1"/>
</dbReference>
<dbReference type="PANTHER" id="PTHR30537">
    <property type="entry name" value="HTH-TYPE TRANSCRIPTIONAL REGULATOR"/>
    <property type="match status" value="1"/>
</dbReference>
<evidence type="ECO:0000256" key="2">
    <source>
        <dbReference type="ARBA" id="ARBA00023015"/>
    </source>
</evidence>
<name>A0ABU2ZXN3_9GAMM</name>
<keyword evidence="2" id="KW-0805">Transcription regulation</keyword>
<evidence type="ECO:0000256" key="4">
    <source>
        <dbReference type="ARBA" id="ARBA00023163"/>
    </source>
</evidence>
<dbReference type="PANTHER" id="PTHR30537:SF5">
    <property type="entry name" value="HTH-TYPE TRANSCRIPTIONAL ACTIVATOR TTDR-RELATED"/>
    <property type="match status" value="1"/>
</dbReference>
<reference evidence="6 7" key="1">
    <citation type="submission" date="2023-09" db="EMBL/GenBank/DDBJ databases">
        <authorList>
            <person name="Rey-Velasco X."/>
        </authorList>
    </citation>
    <scope>NUCLEOTIDE SEQUENCE [LARGE SCALE GENOMIC DNA]</scope>
    <source>
        <strain evidence="6 7">W431</strain>
    </source>
</reference>
<evidence type="ECO:0000256" key="3">
    <source>
        <dbReference type="ARBA" id="ARBA00023125"/>
    </source>
</evidence>
<organism evidence="6 7">
    <name type="scientific">Thalassotalea castellviae</name>
    <dbReference type="NCBI Taxonomy" id="3075612"/>
    <lineage>
        <taxon>Bacteria</taxon>
        <taxon>Pseudomonadati</taxon>
        <taxon>Pseudomonadota</taxon>
        <taxon>Gammaproteobacteria</taxon>
        <taxon>Alteromonadales</taxon>
        <taxon>Colwelliaceae</taxon>
        <taxon>Thalassotalea</taxon>
    </lineage>
</organism>